<evidence type="ECO:0000313" key="6">
    <source>
        <dbReference type="Proteomes" id="UP001501407"/>
    </source>
</evidence>
<dbReference type="InterPro" id="IPR036390">
    <property type="entry name" value="WH_DNA-bd_sf"/>
</dbReference>
<reference evidence="6" key="1">
    <citation type="journal article" date="2019" name="Int. J. Syst. Evol. Microbiol.">
        <title>The Global Catalogue of Microorganisms (GCM) 10K type strain sequencing project: providing services to taxonomists for standard genome sequencing and annotation.</title>
        <authorList>
            <consortium name="The Broad Institute Genomics Platform"/>
            <consortium name="The Broad Institute Genome Sequencing Center for Infectious Disease"/>
            <person name="Wu L."/>
            <person name="Ma J."/>
        </authorList>
    </citation>
    <scope>NUCLEOTIDE SEQUENCE [LARGE SCALE GENOMIC DNA]</scope>
    <source>
        <strain evidence="6">JCM 18959</strain>
    </source>
</reference>
<gene>
    <name evidence="5" type="ORF">GCM10025760_18490</name>
</gene>
<sequence>MLLRIDPESDAPLFAQIADSVRADAAAGRVRAGDRLPAAREIAAALGVNVHTVLHAYQDLRGEGLVELRRGRGAVITAQATVLASLHHDIQSLVARARAAGLPPDTLAALVKEIATHDDRTAR</sequence>
<evidence type="ECO:0000256" key="1">
    <source>
        <dbReference type="ARBA" id="ARBA00023015"/>
    </source>
</evidence>
<dbReference type="Gene3D" id="1.10.10.10">
    <property type="entry name" value="Winged helix-like DNA-binding domain superfamily/Winged helix DNA-binding domain"/>
    <property type="match status" value="1"/>
</dbReference>
<organism evidence="5 6">
    <name type="scientific">Microbacterium yannicii</name>
    <dbReference type="NCBI Taxonomy" id="671622"/>
    <lineage>
        <taxon>Bacteria</taxon>
        <taxon>Bacillati</taxon>
        <taxon>Actinomycetota</taxon>
        <taxon>Actinomycetes</taxon>
        <taxon>Micrococcales</taxon>
        <taxon>Microbacteriaceae</taxon>
        <taxon>Microbacterium</taxon>
    </lineage>
</organism>
<dbReference type="Pfam" id="PF00392">
    <property type="entry name" value="GntR"/>
    <property type="match status" value="1"/>
</dbReference>
<feature type="domain" description="HTH gntR-type" evidence="4">
    <location>
        <begin position="11"/>
        <end position="79"/>
    </location>
</feature>
<protein>
    <submittedName>
        <fullName evidence="5">GntR family transcriptional regulator</fullName>
    </submittedName>
</protein>
<dbReference type="InterPro" id="IPR036388">
    <property type="entry name" value="WH-like_DNA-bd_sf"/>
</dbReference>
<dbReference type="RefSeq" id="WP_194413581.1">
    <property type="nucleotide sequence ID" value="NZ_BAABKZ010000001.1"/>
</dbReference>
<keyword evidence="1" id="KW-0805">Transcription regulation</keyword>
<dbReference type="PROSITE" id="PS50949">
    <property type="entry name" value="HTH_GNTR"/>
    <property type="match status" value="1"/>
</dbReference>
<keyword evidence="2" id="KW-0238">DNA-binding</keyword>
<evidence type="ECO:0000256" key="2">
    <source>
        <dbReference type="ARBA" id="ARBA00023125"/>
    </source>
</evidence>
<proteinExistence type="predicted"/>
<dbReference type="SMART" id="SM00345">
    <property type="entry name" value="HTH_GNTR"/>
    <property type="match status" value="1"/>
</dbReference>
<name>A0ABP9MA25_9MICO</name>
<keyword evidence="6" id="KW-1185">Reference proteome</keyword>
<keyword evidence="3" id="KW-0804">Transcription</keyword>
<evidence type="ECO:0000313" key="5">
    <source>
        <dbReference type="EMBL" id="GAA5091388.1"/>
    </source>
</evidence>
<dbReference type="PANTHER" id="PTHR38445">
    <property type="entry name" value="HTH-TYPE TRANSCRIPTIONAL REPRESSOR YTRA"/>
    <property type="match status" value="1"/>
</dbReference>
<dbReference type="PANTHER" id="PTHR38445:SF7">
    <property type="entry name" value="GNTR-FAMILY TRANSCRIPTIONAL REGULATOR"/>
    <property type="match status" value="1"/>
</dbReference>
<accession>A0ABP9MA25</accession>
<dbReference type="EMBL" id="BAABKZ010000001">
    <property type="protein sequence ID" value="GAA5091388.1"/>
    <property type="molecule type" value="Genomic_DNA"/>
</dbReference>
<dbReference type="CDD" id="cd07377">
    <property type="entry name" value="WHTH_GntR"/>
    <property type="match status" value="1"/>
</dbReference>
<dbReference type="SUPFAM" id="SSF46785">
    <property type="entry name" value="Winged helix' DNA-binding domain"/>
    <property type="match status" value="1"/>
</dbReference>
<evidence type="ECO:0000259" key="4">
    <source>
        <dbReference type="PROSITE" id="PS50949"/>
    </source>
</evidence>
<dbReference type="Proteomes" id="UP001501407">
    <property type="component" value="Unassembled WGS sequence"/>
</dbReference>
<dbReference type="InterPro" id="IPR000524">
    <property type="entry name" value="Tscrpt_reg_HTH_GntR"/>
</dbReference>
<comment type="caution">
    <text evidence="5">The sequence shown here is derived from an EMBL/GenBank/DDBJ whole genome shotgun (WGS) entry which is preliminary data.</text>
</comment>
<evidence type="ECO:0000256" key="3">
    <source>
        <dbReference type="ARBA" id="ARBA00023163"/>
    </source>
</evidence>